<feature type="compositionally biased region" description="Polar residues" evidence="1">
    <location>
        <begin position="413"/>
        <end position="430"/>
    </location>
</feature>
<feature type="compositionally biased region" description="Low complexity" evidence="1">
    <location>
        <begin position="431"/>
        <end position="465"/>
    </location>
</feature>
<dbReference type="Pfam" id="PF03564">
    <property type="entry name" value="DUF1759"/>
    <property type="match status" value="1"/>
</dbReference>
<dbReference type="InterPro" id="IPR041588">
    <property type="entry name" value="Integrase_H2C2"/>
</dbReference>
<dbReference type="PANTHER" id="PTHR47331">
    <property type="entry name" value="PHD-TYPE DOMAIN-CONTAINING PROTEIN"/>
    <property type="match status" value="1"/>
</dbReference>
<sequence>MTKLRELIHQERFYVDTMTNMKQFMERFDADRDKHQLEGWKQRIETVYKEFQINRLSLELLFEDTNEETSVEEQRDAEKSNRVVRQKFEHDYICAYSFLTTKIRELTALPRSSTQTVAAAGAPNPPQSRIKLPEVKLPTFDGSISEWITFRDTYKSLIDSNTQLSQIDKFSYLVASLTKDARKVIESIELTEANYAVAWQLLEKRFDNKKLVVKTYIDSIFSIEPMKRECYESLMRLIDDFERNLCLINKLAIQTDNWSVLLAHMVCSRLDPFTLRQWEAHHKSTEVPQYKDLIEFLRTHLMVLQSLVPSKSRSSDSPKSEPNRPSKFSKINTVHTVTNSTPGSCPFCPKNPHSPFKCDTFLKMAVSQRFDQVKKKNLCINCLSSSHLLRGCSSSGCRVCNQKHHTMLHQPPSDRSSSQQKANTPSVEGLSSQSANQPHSSNQSSSPARSSSSSETQPPAASAPVSSLVSTTLVGSSRRVPATVLLQTAIIKVFGSDGNTLWARALLDPASQLSLITESMVQKLKLQRFPSRQEIGGVGNTLVVSYHAVDVRLGSHCTEYAVVEPCHILKKITRELPANAVDSSQWKIPPGITLADPKFHEPGAIDLLLGMELYYELLLEGFIKLGPEQPVLQNTVFGWVAAGRVGIQPHRNQRKVAHVCSTGDAEDSISRFWELESCWSPSTKSPEETSCEEHFVATTFRDESGRFVVTLPKRSDVLAQLGRSKEIAVRRFHALERRLDSNPNLKEAYSAFISEYLQLNHMREIEDTDDCSLSYYLPHHGVEKLDSTTTKLRVVFDASCRTDSGVSLNQALMVGPVVQDDLYAISLRFRMRQHAIVADAEKMYRQIRLHPSDYPLHRILWRRSSLEPLKTFELTTVTYGTASAPYLATRCLLELSKQGANDFPRAAEVLAEDFYIDDMLTSVDDESDGAELCIQLRKLLHSGGFSLRKWASNSEAILSVIPPELRDERSMLCLETPSTIKTLGLIWEPSTDLLHYSVPKWSQTDGITRRTVLSDTAKLFDPLGLIGPVVVMAKIFVQSLWRTSSSWDDPLNDSQQEYWLAFRSSLEALSSISIPRWAAFANAPVNVELHGFCDASIRTYGACLYIRTVSSDGSISVRLLTAKSKVAPLGDSKRQKKVSLPRLELSAALLLGHIYHKVNTSISLNTRPFFWSDSTITLHWINSVPSRWKTFVANRVSEVQHLTAAGVWAHVSGMENTADIISRGMEPSQLENSNWWTGPSWLKQPSRFWPPVIHADPPEIPAEALEERSVSLPIRVQEPNKIFRLRSSFVSIVRLIALIQRFVHNIKPANRANRKSGFLQTTELNQSISTLVRLAQSEAFPNDVAALSSGGQVKPNSPLKNLHPVLKDGILRVGGRLTNAPIPEDRKHPMILPARHRLTDSILLHYHLKHLHAGPQLLVACVREKFWPLRIRNLARSVVHSCVNCFRCKPTVLEQLMGDLPPERVTPTLPFLNTGVDLCGPFQYRKVRKSLPTKCYIAIFVCLATKAIHVEMVYDLSTAAFIAALHRFVARRGKPNTIHCDNAQNFKGAARELAELAKQFRSQQHQAAVVNNCANDGILFKFIPPRSPNFGGLWEAAMKSFKQHFRATVGNSVLSQDEFVTLLARIEACLNSRPLTPISTDPNDLEVLTPGHFLVHRSLTSFPEPELSEVPRNRLDRWQENQELLRRVWKRWSTDYLSGLHPRTKWTQLRNNIELGTMVLLKDDNLPPLKWRYGRITRIIRGPDSNIRVVDEQPVGSLKISMTTELNDRGISILRNDRRPAGLRALVIAGSKIGPTTSRLSSERVRNRRPPERIMTAIIRIITSIMVAQRRCAAALCEGEGRAPSSAIDDRSNPSEPPTTKFAAREVV</sequence>
<reference evidence="4" key="1">
    <citation type="journal article" date="2015" name="Proc. Natl. Acad. Sci. U.S.A.">
        <title>Genome sequence of the Asian Tiger mosquito, Aedes albopictus, reveals insights into its biology, genetics, and evolution.</title>
        <authorList>
            <person name="Chen X.G."/>
            <person name="Jiang X."/>
            <person name="Gu J."/>
            <person name="Xu M."/>
            <person name="Wu Y."/>
            <person name="Deng Y."/>
            <person name="Zhang C."/>
            <person name="Bonizzoni M."/>
            <person name="Dermauw W."/>
            <person name="Vontas J."/>
            <person name="Armbruster P."/>
            <person name="Huang X."/>
            <person name="Yang Y."/>
            <person name="Zhang H."/>
            <person name="He W."/>
            <person name="Peng H."/>
            <person name="Liu Y."/>
            <person name="Wu K."/>
            <person name="Chen J."/>
            <person name="Lirakis M."/>
            <person name="Topalis P."/>
            <person name="Van Leeuwen T."/>
            <person name="Hall A.B."/>
            <person name="Jiang X."/>
            <person name="Thorpe C."/>
            <person name="Mueller R.L."/>
            <person name="Sun C."/>
            <person name="Waterhouse R.M."/>
            <person name="Yan G."/>
            <person name="Tu Z.J."/>
            <person name="Fang X."/>
            <person name="James A.A."/>
        </authorList>
    </citation>
    <scope>NUCLEOTIDE SEQUENCE [LARGE SCALE GENOMIC DNA]</scope>
    <source>
        <strain evidence="4">Foshan</strain>
    </source>
</reference>
<feature type="domain" description="Integrase catalytic" evidence="2">
    <location>
        <begin position="1466"/>
        <end position="1658"/>
    </location>
</feature>
<evidence type="ECO:0000259" key="2">
    <source>
        <dbReference type="PROSITE" id="PS50994"/>
    </source>
</evidence>
<evidence type="ECO:0000256" key="1">
    <source>
        <dbReference type="SAM" id="MobiDB-lite"/>
    </source>
</evidence>
<proteinExistence type="predicted"/>
<reference evidence="3" key="2">
    <citation type="submission" date="2025-05" db="UniProtKB">
        <authorList>
            <consortium name="EnsemblMetazoa"/>
        </authorList>
    </citation>
    <scope>IDENTIFICATION</scope>
    <source>
        <strain evidence="3">Foshan</strain>
    </source>
</reference>
<dbReference type="RefSeq" id="XP_062713236.1">
    <property type="nucleotide sequence ID" value="XM_062857252.1"/>
</dbReference>
<dbReference type="Proteomes" id="UP000069940">
    <property type="component" value="Unassembled WGS sequence"/>
</dbReference>
<name>A0ABM1YL24_AEDAL</name>
<dbReference type="PANTHER" id="PTHR47331:SF1">
    <property type="entry name" value="GAG-LIKE PROTEIN"/>
    <property type="match status" value="1"/>
</dbReference>
<evidence type="ECO:0000313" key="3">
    <source>
        <dbReference type="EnsemblMetazoa" id="AALFPA23_010139.P14107"/>
    </source>
</evidence>
<evidence type="ECO:0000313" key="4">
    <source>
        <dbReference type="Proteomes" id="UP000069940"/>
    </source>
</evidence>
<dbReference type="InterPro" id="IPR036397">
    <property type="entry name" value="RNaseH_sf"/>
</dbReference>
<accession>A0ABM1YL24</accession>
<feature type="compositionally biased region" description="Basic and acidic residues" evidence="1">
    <location>
        <begin position="313"/>
        <end position="324"/>
    </location>
</feature>
<dbReference type="InterPro" id="IPR001584">
    <property type="entry name" value="Integrase_cat-core"/>
</dbReference>
<protein>
    <recommendedName>
        <fullName evidence="2">Integrase catalytic domain-containing protein</fullName>
    </recommendedName>
</protein>
<keyword evidence="4" id="KW-1185">Reference proteome</keyword>
<dbReference type="EnsemblMetazoa" id="AALFPA23_010139.R14107">
    <property type="protein sequence ID" value="AALFPA23_010139.P14107"/>
    <property type="gene ID" value="AALFPA23_010139"/>
</dbReference>
<dbReference type="Pfam" id="PF05380">
    <property type="entry name" value="Peptidase_A17"/>
    <property type="match status" value="1"/>
</dbReference>
<dbReference type="InterPro" id="IPR005312">
    <property type="entry name" value="DUF1759"/>
</dbReference>
<dbReference type="SUPFAM" id="SSF56672">
    <property type="entry name" value="DNA/RNA polymerases"/>
    <property type="match status" value="1"/>
</dbReference>
<dbReference type="GeneID" id="134290187"/>
<dbReference type="InterPro" id="IPR043502">
    <property type="entry name" value="DNA/RNA_pol_sf"/>
</dbReference>
<dbReference type="InterPro" id="IPR012337">
    <property type="entry name" value="RNaseH-like_sf"/>
</dbReference>
<dbReference type="Gene3D" id="3.30.420.10">
    <property type="entry name" value="Ribonuclease H-like superfamily/Ribonuclease H"/>
    <property type="match status" value="1"/>
</dbReference>
<dbReference type="InterPro" id="IPR008042">
    <property type="entry name" value="Retrotrans_Pao"/>
</dbReference>
<dbReference type="InterPro" id="IPR040676">
    <property type="entry name" value="DUF5641"/>
</dbReference>
<dbReference type="PROSITE" id="PS50994">
    <property type="entry name" value="INTEGRASE"/>
    <property type="match status" value="1"/>
</dbReference>
<dbReference type="CDD" id="cd01644">
    <property type="entry name" value="RT_pepA17"/>
    <property type="match status" value="1"/>
</dbReference>
<feature type="region of interest" description="Disordered" evidence="1">
    <location>
        <begin position="308"/>
        <end position="332"/>
    </location>
</feature>
<dbReference type="SUPFAM" id="SSF53098">
    <property type="entry name" value="Ribonuclease H-like"/>
    <property type="match status" value="1"/>
</dbReference>
<organism evidence="3 4">
    <name type="scientific">Aedes albopictus</name>
    <name type="common">Asian tiger mosquito</name>
    <name type="synonym">Stegomyia albopicta</name>
    <dbReference type="NCBI Taxonomy" id="7160"/>
    <lineage>
        <taxon>Eukaryota</taxon>
        <taxon>Metazoa</taxon>
        <taxon>Ecdysozoa</taxon>
        <taxon>Arthropoda</taxon>
        <taxon>Hexapoda</taxon>
        <taxon>Insecta</taxon>
        <taxon>Pterygota</taxon>
        <taxon>Neoptera</taxon>
        <taxon>Endopterygota</taxon>
        <taxon>Diptera</taxon>
        <taxon>Nematocera</taxon>
        <taxon>Culicoidea</taxon>
        <taxon>Culicidae</taxon>
        <taxon>Culicinae</taxon>
        <taxon>Aedini</taxon>
        <taxon>Aedes</taxon>
        <taxon>Stegomyia</taxon>
    </lineage>
</organism>
<dbReference type="Pfam" id="PF17921">
    <property type="entry name" value="Integrase_H2C2"/>
    <property type="match status" value="1"/>
</dbReference>
<dbReference type="Pfam" id="PF18701">
    <property type="entry name" value="DUF5641"/>
    <property type="match status" value="1"/>
</dbReference>
<feature type="region of interest" description="Disordered" evidence="1">
    <location>
        <begin position="1842"/>
        <end position="1868"/>
    </location>
</feature>
<feature type="region of interest" description="Disordered" evidence="1">
    <location>
        <begin position="407"/>
        <end position="465"/>
    </location>
</feature>